<proteinExistence type="predicted"/>
<sequence length="301" mass="33742">MLSRTRMPARRASVAAMLLFYIDESGHHRMAADPADPTRLARDTTDWFVLSAVGIRDTSRRPLAEAIDRVKRDHLGAGADRPWNETELKGRRLAITRRRVEGARTDPDADYAAITDGAELDALETEVVGLLAHAHPIVFTVAIDKRALFVERPGEPALGWAYAFLYRRIAMELERHHPEEGGILVADQQTEHEKAFRDHELTRIRDELAARGRLRADYRLLLDRPLWIDSSLSTWDREIIQLADLVAFTTHEGVDRGFSSAGARALWPTVRGLLAPDPATGDPDGEGLVIFPKPEAWPVTR</sequence>
<gene>
    <name evidence="1" type="ORF">D7I47_09915</name>
</gene>
<reference evidence="2" key="1">
    <citation type="submission" date="2018-09" db="EMBL/GenBank/DDBJ databases">
        <title>Genome sequencing of strain 2DFWR-13.</title>
        <authorList>
            <person name="Heo J."/>
            <person name="Kim S.-J."/>
            <person name="Kwon S.-W."/>
        </authorList>
    </citation>
    <scope>NUCLEOTIDE SEQUENCE [LARGE SCALE GENOMIC DNA]</scope>
    <source>
        <strain evidence="2">2DFWR-13</strain>
    </source>
</reference>
<evidence type="ECO:0000313" key="1">
    <source>
        <dbReference type="EMBL" id="AYF98545.1"/>
    </source>
</evidence>
<name>A0A387BBS6_9MICO</name>
<dbReference type="Proteomes" id="UP000278886">
    <property type="component" value="Chromosome"/>
</dbReference>
<dbReference type="AlphaFoldDB" id="A0A387BBS6"/>
<keyword evidence="2" id="KW-1185">Reference proteome</keyword>
<dbReference type="EMBL" id="CP032630">
    <property type="protein sequence ID" value="AYF98545.1"/>
    <property type="molecule type" value="Genomic_DNA"/>
</dbReference>
<dbReference type="Pfam" id="PF12686">
    <property type="entry name" value="DUF3800"/>
    <property type="match status" value="1"/>
</dbReference>
<dbReference type="OrthoDB" id="5054481at2"/>
<protein>
    <submittedName>
        <fullName evidence="1">DUF3800 domain-containing protein</fullName>
    </submittedName>
</protein>
<dbReference type="InterPro" id="IPR024524">
    <property type="entry name" value="DUF3800"/>
</dbReference>
<evidence type="ECO:0000313" key="2">
    <source>
        <dbReference type="Proteomes" id="UP000278886"/>
    </source>
</evidence>
<dbReference type="KEGG" id="lyd:D7I47_09915"/>
<organism evidence="1 2">
    <name type="scientific">Protaetiibacter intestinalis</name>
    <dbReference type="NCBI Taxonomy" id="2419774"/>
    <lineage>
        <taxon>Bacteria</taxon>
        <taxon>Bacillati</taxon>
        <taxon>Actinomycetota</taxon>
        <taxon>Actinomycetes</taxon>
        <taxon>Micrococcales</taxon>
        <taxon>Microbacteriaceae</taxon>
        <taxon>Protaetiibacter</taxon>
    </lineage>
</organism>
<accession>A0A387BBS6</accession>